<accession>Q9HEI5</accession>
<dbReference type="InterPro" id="IPR005627">
    <property type="entry name" value="CutC-like"/>
</dbReference>
<protein>
    <recommendedName>
        <fullName evidence="2">Copper homeostasis protein cutC homolog</fullName>
    </recommendedName>
</protein>
<dbReference type="PhylomeDB" id="Q9HEI5"/>
<dbReference type="VEuPathDB" id="FungiDB:NCU01374"/>
<organism evidence="3">
    <name type="scientific">Neurospora crassa</name>
    <dbReference type="NCBI Taxonomy" id="5141"/>
    <lineage>
        <taxon>Eukaryota</taxon>
        <taxon>Fungi</taxon>
        <taxon>Dikarya</taxon>
        <taxon>Ascomycota</taxon>
        <taxon>Pezizomycotina</taxon>
        <taxon>Sordariomycetes</taxon>
        <taxon>Sordariomycetidae</taxon>
        <taxon>Sordariales</taxon>
        <taxon>Sordariaceae</taxon>
        <taxon>Neurospora</taxon>
    </lineage>
</organism>
<reference evidence="3" key="2">
    <citation type="submission" date="2001-11" db="EMBL/GenBank/DDBJ databases">
        <authorList>
            <person name="German Neurospora genome project"/>
        </authorList>
    </citation>
    <scope>NUCLEOTIDE SEQUENCE</scope>
</reference>
<dbReference type="Gene3D" id="3.20.20.380">
    <property type="entry name" value="Copper homeostasis (CutC) domain"/>
    <property type="match status" value="1"/>
</dbReference>
<name>Q9HEI5_NEUCS</name>
<evidence type="ECO:0000313" key="3">
    <source>
        <dbReference type="EMBL" id="CAC18283.2"/>
    </source>
</evidence>
<dbReference type="SUPFAM" id="SSF110395">
    <property type="entry name" value="CutC-like"/>
    <property type="match status" value="1"/>
</dbReference>
<evidence type="ECO:0000256" key="1">
    <source>
        <dbReference type="ARBA" id="ARBA00007768"/>
    </source>
</evidence>
<gene>
    <name evidence="3" type="primary">15E11.160</name>
</gene>
<dbReference type="HOGENOM" id="CLU_050555_0_0_1"/>
<sequence length="326" mass="36646">MPFKLEIPIFTTEVEEHDVRSFEQMSFKELLKLCKNFNSAECRRIRLELNAVGSYVAHMNTGDGGLTPNIKDAIRFLTHLRKSEILTEDQQPAIRIMIRPRGAKHDDKSVSPMIEVQDFQYSDAELVAMCQSIEDFKTMGRDVLSPERGDGFVFGVQKRLDGPLNELMLHPHANKRLTSTAHPYPCFLHRAFDGVLATSQNYPGTKIPMGRLVEKMKGHGFKGVLTSGGWGNATNNLERLGELGRAALKEKEEDKFELIVGGGVRYGNVWDICYAMKELAQHRDFWFHSSCLSGEASPYTTAWTMLMRLNAAEEAAENWTAGACAN</sequence>
<dbReference type="Pfam" id="PF03932">
    <property type="entry name" value="CutC"/>
    <property type="match status" value="1"/>
</dbReference>
<evidence type="ECO:0000256" key="2">
    <source>
        <dbReference type="ARBA" id="ARBA00019014"/>
    </source>
</evidence>
<dbReference type="PANTHER" id="PTHR12598:SF0">
    <property type="entry name" value="COPPER HOMEOSTASIS PROTEIN CUTC HOMOLOG"/>
    <property type="match status" value="1"/>
</dbReference>
<dbReference type="PANTHER" id="PTHR12598">
    <property type="entry name" value="COPPER HOMEOSTASIS PROTEIN CUTC"/>
    <property type="match status" value="1"/>
</dbReference>
<dbReference type="OMA" id="GVMNPLR"/>
<dbReference type="EMBL" id="AL451020">
    <property type="protein sequence ID" value="CAC18283.2"/>
    <property type="molecule type" value="Genomic_DNA"/>
</dbReference>
<comment type="similarity">
    <text evidence="1">Belongs to the CutC family.</text>
</comment>
<dbReference type="GO" id="GO:0005507">
    <property type="term" value="F:copper ion binding"/>
    <property type="evidence" value="ECO:0007669"/>
    <property type="project" value="TreeGrafter"/>
</dbReference>
<reference evidence="3" key="1">
    <citation type="submission" date="2000-12" db="EMBL/GenBank/DDBJ databases">
        <authorList>
            <person name="Schulte U."/>
            <person name="Aign V."/>
            <person name="Hoheisel J."/>
            <person name="Brandt P."/>
            <person name="Fartmann B."/>
            <person name="Holland R."/>
            <person name="Nyakatura G."/>
            <person name="Mewes H.W."/>
            <person name="Mannhaupt G."/>
        </authorList>
    </citation>
    <scope>NUCLEOTIDE SEQUENCE</scope>
</reference>
<dbReference type="InterPro" id="IPR036822">
    <property type="entry name" value="CutC-like_dom_sf"/>
</dbReference>
<dbReference type="AlphaFoldDB" id="Q9HEI5"/>
<proteinExistence type="inferred from homology"/>